<keyword evidence="3" id="KW-0539">Nucleus</keyword>
<evidence type="ECO:0000313" key="6">
    <source>
        <dbReference type="Proteomes" id="UP000770661"/>
    </source>
</evidence>
<dbReference type="Pfam" id="PF12333">
    <property type="entry name" value="Ipi1_N"/>
    <property type="match status" value="1"/>
</dbReference>
<dbReference type="GO" id="GO:0071339">
    <property type="term" value="C:MLL1 complex"/>
    <property type="evidence" value="ECO:0007669"/>
    <property type="project" value="TreeGrafter"/>
</dbReference>
<dbReference type="Proteomes" id="UP000770661">
    <property type="component" value="Unassembled WGS sequence"/>
</dbReference>
<dbReference type="AlphaFoldDB" id="A0A8J5CW62"/>
<evidence type="ECO:0000313" key="5">
    <source>
        <dbReference type="EMBL" id="KAG0723334.1"/>
    </source>
</evidence>
<dbReference type="InterPro" id="IPR016024">
    <property type="entry name" value="ARM-type_fold"/>
</dbReference>
<gene>
    <name evidence="5" type="primary">tex10</name>
    <name evidence="5" type="ORF">GWK47_005602</name>
</gene>
<dbReference type="Gene3D" id="1.25.10.10">
    <property type="entry name" value="Leucine-rich Repeat Variant"/>
    <property type="match status" value="1"/>
</dbReference>
<evidence type="ECO:0000256" key="1">
    <source>
        <dbReference type="ARBA" id="ARBA00004123"/>
    </source>
</evidence>
<organism evidence="5 6">
    <name type="scientific">Chionoecetes opilio</name>
    <name type="common">Atlantic snow crab</name>
    <name type="synonym">Cancer opilio</name>
    <dbReference type="NCBI Taxonomy" id="41210"/>
    <lineage>
        <taxon>Eukaryota</taxon>
        <taxon>Metazoa</taxon>
        <taxon>Ecdysozoa</taxon>
        <taxon>Arthropoda</taxon>
        <taxon>Crustacea</taxon>
        <taxon>Multicrustacea</taxon>
        <taxon>Malacostraca</taxon>
        <taxon>Eumalacostraca</taxon>
        <taxon>Eucarida</taxon>
        <taxon>Decapoda</taxon>
        <taxon>Pleocyemata</taxon>
        <taxon>Brachyura</taxon>
        <taxon>Eubrachyura</taxon>
        <taxon>Majoidea</taxon>
        <taxon>Majidae</taxon>
        <taxon>Chionoecetes</taxon>
    </lineage>
</organism>
<evidence type="ECO:0000256" key="3">
    <source>
        <dbReference type="ARBA" id="ARBA00023242"/>
    </source>
</evidence>
<comment type="subcellular location">
    <subcellularLocation>
        <location evidence="1">Nucleus</location>
    </subcellularLocation>
</comment>
<dbReference type="PANTHER" id="PTHR16056:SF2">
    <property type="entry name" value="TESTIS-EXPRESSED PROTEIN 10"/>
    <property type="match status" value="1"/>
</dbReference>
<comment type="caution">
    <text evidence="5">The sequence shown here is derived from an EMBL/GenBank/DDBJ whole genome shotgun (WGS) entry which is preliminary data.</text>
</comment>
<dbReference type="OrthoDB" id="361362at2759"/>
<sequence>MTKSARAKKNKKADFAKVKLKVGKKLKKAQNETRTDFKTRKIILKEQLSRKSEEGLLTKKKRNVKDLLTCLGHTNTYVRQDGLNGLLELVKNNETEELIPKLSQIISGVASCMFDIDVLIRSATIKFIEALLVKVGIHVEPYFSVLATHLSCAMVHLNTGVQADSLRLVNLFVKHTPALLARHANTLISNFVNLISRKASGSHTVPGKKEVFVDFTRMLHTNPSNTLTTHKGHVELLQQLSGFLEIILKEQGQVEERVPLTMWQRVMAGSLAPMVCGSTGRDATQHTWLFSDPQLLEKFVRDIVPLLFQVWAEVDPKNHEDMEEDNLLNEEGVKALSSILSIISHLMNMTQVCTKQQPKECEWFVGQLNSKYMSKIMSGFPYYRHTSQMKIKKKNRSTNKTEPSMEDCSIMYCDHLNVTLATLAVQLSPSSHFQDKAVSFLTKLLCDKTHDGEYNMSAVLKVLLHLLSQADGQDAQELVQSAFSCYKRLHPLRKDRTLLLQVLMTATHITNPTLWQCWGVDQWVTQMGEELASAEVQEAALETAIDLKLQANTSLNRLLAARKEQVTENLQQRGVPGMTKSSLSQRMEFLLKNT</sequence>
<comment type="similarity">
    <text evidence="2">Belongs to the IPI1/TEX10 family.</text>
</comment>
<dbReference type="PANTHER" id="PTHR16056">
    <property type="entry name" value="REGULATOR OF MICROTUBULE DYNAMICS PROTEIN"/>
    <property type="match status" value="1"/>
</dbReference>
<evidence type="ECO:0000256" key="2">
    <source>
        <dbReference type="ARBA" id="ARBA00006427"/>
    </source>
</evidence>
<evidence type="ECO:0000259" key="4">
    <source>
        <dbReference type="Pfam" id="PF12333"/>
    </source>
</evidence>
<protein>
    <submittedName>
        <fullName evidence="5">Testis-expressed protein 10</fullName>
    </submittedName>
</protein>
<accession>A0A8J5CW62</accession>
<dbReference type="InterPro" id="IPR011989">
    <property type="entry name" value="ARM-like"/>
</dbReference>
<dbReference type="SUPFAM" id="SSF48371">
    <property type="entry name" value="ARM repeat"/>
    <property type="match status" value="1"/>
</dbReference>
<dbReference type="EMBL" id="JACEEZ010008414">
    <property type="protein sequence ID" value="KAG0723334.1"/>
    <property type="molecule type" value="Genomic_DNA"/>
</dbReference>
<proteinExistence type="inferred from homology"/>
<name>A0A8J5CW62_CHIOP</name>
<dbReference type="InterPro" id="IPR024679">
    <property type="entry name" value="Ipi1_N"/>
</dbReference>
<keyword evidence="6" id="KW-1185">Reference proteome</keyword>
<reference evidence="5" key="1">
    <citation type="submission" date="2020-07" db="EMBL/GenBank/DDBJ databases">
        <title>The High-quality genome of the commercially important snow crab, Chionoecetes opilio.</title>
        <authorList>
            <person name="Jeong J.-H."/>
            <person name="Ryu S."/>
        </authorList>
    </citation>
    <scope>NUCLEOTIDE SEQUENCE</scope>
    <source>
        <strain evidence="5">MADBK_172401_WGS</strain>
        <tissue evidence="5">Digestive gland</tissue>
    </source>
</reference>
<feature type="domain" description="Pre-rRNA-processing protein Ipi1 N-terminal" evidence="4">
    <location>
        <begin position="139"/>
        <end position="244"/>
    </location>
</feature>